<dbReference type="EMBL" id="JAFBIL020000003">
    <property type="protein sequence ID" value="MBZ2207175.1"/>
    <property type="molecule type" value="Genomic_DNA"/>
</dbReference>
<keyword evidence="2" id="KW-1185">Reference proteome</keyword>
<name>A0ABS7SLX0_9BURK</name>
<protein>
    <submittedName>
        <fullName evidence="1">Uncharacterized protein</fullName>
    </submittedName>
</protein>
<proteinExistence type="predicted"/>
<reference evidence="1 2" key="2">
    <citation type="submission" date="2021-08" db="EMBL/GenBank/DDBJ databases">
        <title>Massilia sp. R798.</title>
        <authorList>
            <person name="Baek J.H."/>
            <person name="Jung H.S."/>
            <person name="Kim K.R."/>
            <person name="Jeon C.O."/>
        </authorList>
    </citation>
    <scope>NUCLEOTIDE SEQUENCE [LARGE SCALE GENOMIC DNA]</scope>
    <source>
        <strain evidence="1 2">R798</strain>
    </source>
</reference>
<sequence>MTADAKQLGGIQAVLEKAVLGQLANRLAHRVGGGVGDSDFGLVPVAMFQEHGAVFHATG</sequence>
<gene>
    <name evidence="1" type="ORF">I4X03_007865</name>
</gene>
<accession>A0ABS7SLX0</accession>
<comment type="caution">
    <text evidence="1">The sequence shown here is derived from an EMBL/GenBank/DDBJ whole genome shotgun (WGS) entry which is preliminary data.</text>
</comment>
<evidence type="ECO:0000313" key="2">
    <source>
        <dbReference type="Proteomes" id="UP000809349"/>
    </source>
</evidence>
<dbReference type="Proteomes" id="UP000809349">
    <property type="component" value="Unassembled WGS sequence"/>
</dbReference>
<organism evidence="1 2">
    <name type="scientific">Massilia soli</name>
    <dbReference type="NCBI Taxonomy" id="2792854"/>
    <lineage>
        <taxon>Bacteria</taxon>
        <taxon>Pseudomonadati</taxon>
        <taxon>Pseudomonadota</taxon>
        <taxon>Betaproteobacteria</taxon>
        <taxon>Burkholderiales</taxon>
        <taxon>Oxalobacteraceae</taxon>
        <taxon>Telluria group</taxon>
        <taxon>Massilia</taxon>
    </lineage>
</organism>
<evidence type="ECO:0000313" key="1">
    <source>
        <dbReference type="EMBL" id="MBZ2207175.1"/>
    </source>
</evidence>
<reference evidence="1 2" key="1">
    <citation type="submission" date="2021-01" db="EMBL/GenBank/DDBJ databases">
        <authorList>
            <person name="Ruan W."/>
            <person name="Khan S.A."/>
            <person name="Jeon C.O."/>
        </authorList>
    </citation>
    <scope>NUCLEOTIDE SEQUENCE [LARGE SCALE GENOMIC DNA]</scope>
    <source>
        <strain evidence="1 2">R798</strain>
    </source>
</reference>